<sequence>MQTWHRICSELQLGAPPSYSCIEDFWIDMRARVPRECFFFSAENLNNPQSMGQQPINFFNEGVEGLREAIATGIALRDCFPCNAEDMFLTDGASPPVLHHQS</sequence>
<reference evidence="1" key="2">
    <citation type="submission" date="2021-12" db="EMBL/GenBank/DDBJ databases">
        <title>Resequencing data analysis of finger millet.</title>
        <authorList>
            <person name="Hatakeyama M."/>
            <person name="Aluri S."/>
            <person name="Balachadran M.T."/>
            <person name="Sivarajan S.R."/>
            <person name="Poveda L."/>
            <person name="Shimizu-Inatsugi R."/>
            <person name="Schlapbach R."/>
            <person name="Sreeman S.M."/>
            <person name="Shimizu K.K."/>
        </authorList>
    </citation>
    <scope>NUCLEOTIDE SEQUENCE</scope>
</reference>
<name>A0AAV5ECH7_ELECO</name>
<evidence type="ECO:0000313" key="2">
    <source>
        <dbReference type="Proteomes" id="UP001054889"/>
    </source>
</evidence>
<keyword evidence="2" id="KW-1185">Reference proteome</keyword>
<evidence type="ECO:0000313" key="1">
    <source>
        <dbReference type="EMBL" id="GJN20477.1"/>
    </source>
</evidence>
<comment type="caution">
    <text evidence="1">The sequence shown here is derived from an EMBL/GenBank/DDBJ whole genome shotgun (WGS) entry which is preliminary data.</text>
</comment>
<protein>
    <submittedName>
        <fullName evidence="1">Uncharacterized protein</fullName>
    </submittedName>
</protein>
<proteinExistence type="predicted"/>
<gene>
    <name evidence="1" type="primary">gb07858</name>
    <name evidence="1" type="ORF">PR202_gb07858</name>
</gene>
<reference evidence="1" key="1">
    <citation type="journal article" date="2018" name="DNA Res.">
        <title>Multiple hybrid de novo genome assembly of finger millet, an orphan allotetraploid crop.</title>
        <authorList>
            <person name="Hatakeyama M."/>
            <person name="Aluri S."/>
            <person name="Balachadran M.T."/>
            <person name="Sivarajan S.R."/>
            <person name="Patrignani A."/>
            <person name="Gruter S."/>
            <person name="Poveda L."/>
            <person name="Shimizu-Inatsugi R."/>
            <person name="Baeten J."/>
            <person name="Francoijs K.J."/>
            <person name="Nataraja K.N."/>
            <person name="Reddy Y.A.N."/>
            <person name="Phadnis S."/>
            <person name="Ravikumar R.L."/>
            <person name="Schlapbach R."/>
            <person name="Sreeman S.M."/>
            <person name="Shimizu K.K."/>
        </authorList>
    </citation>
    <scope>NUCLEOTIDE SEQUENCE</scope>
</reference>
<dbReference type="EMBL" id="BQKI01000075">
    <property type="protein sequence ID" value="GJN20477.1"/>
    <property type="molecule type" value="Genomic_DNA"/>
</dbReference>
<dbReference type="AlphaFoldDB" id="A0AAV5ECH7"/>
<accession>A0AAV5ECH7</accession>
<organism evidence="1 2">
    <name type="scientific">Eleusine coracana subsp. coracana</name>
    <dbReference type="NCBI Taxonomy" id="191504"/>
    <lineage>
        <taxon>Eukaryota</taxon>
        <taxon>Viridiplantae</taxon>
        <taxon>Streptophyta</taxon>
        <taxon>Embryophyta</taxon>
        <taxon>Tracheophyta</taxon>
        <taxon>Spermatophyta</taxon>
        <taxon>Magnoliopsida</taxon>
        <taxon>Liliopsida</taxon>
        <taxon>Poales</taxon>
        <taxon>Poaceae</taxon>
        <taxon>PACMAD clade</taxon>
        <taxon>Chloridoideae</taxon>
        <taxon>Cynodonteae</taxon>
        <taxon>Eleusininae</taxon>
        <taxon>Eleusine</taxon>
    </lineage>
</organism>
<dbReference type="Proteomes" id="UP001054889">
    <property type="component" value="Unassembled WGS sequence"/>
</dbReference>